<feature type="region of interest" description="Disordered" evidence="7">
    <location>
        <begin position="392"/>
        <end position="485"/>
    </location>
</feature>
<dbReference type="GO" id="GO:0036297">
    <property type="term" value="P:interstrand cross-link repair"/>
    <property type="evidence" value="ECO:0007669"/>
    <property type="project" value="TreeGrafter"/>
</dbReference>
<evidence type="ECO:0000256" key="3">
    <source>
        <dbReference type="ARBA" id="ARBA00011245"/>
    </source>
</evidence>
<dbReference type="Proteomes" id="UP001365542">
    <property type="component" value="Unassembled WGS sequence"/>
</dbReference>
<keyword evidence="5" id="KW-0540">Nuclease</keyword>
<feature type="compositionally biased region" description="Basic and acidic residues" evidence="7">
    <location>
        <begin position="392"/>
        <end position="408"/>
    </location>
</feature>
<dbReference type="AlphaFoldDB" id="A0AAV9XB51"/>
<dbReference type="PANTHER" id="PTHR14464:SF4">
    <property type="entry name" value="EXONUCLEASE V"/>
    <property type="match status" value="1"/>
</dbReference>
<feature type="region of interest" description="Disordered" evidence="7">
    <location>
        <begin position="1"/>
        <end position="65"/>
    </location>
</feature>
<evidence type="ECO:0008006" key="10">
    <source>
        <dbReference type="Google" id="ProtNLM"/>
    </source>
</evidence>
<evidence type="ECO:0000256" key="2">
    <source>
        <dbReference type="ARBA" id="ARBA00009797"/>
    </source>
</evidence>
<keyword evidence="4" id="KW-0411">Iron-sulfur</keyword>
<keyword evidence="6" id="KW-0378">Hydrolase</keyword>
<evidence type="ECO:0000313" key="9">
    <source>
        <dbReference type="Proteomes" id="UP001365542"/>
    </source>
</evidence>
<organism evidence="8 9">
    <name type="scientific">Orbilia ellipsospora</name>
    <dbReference type="NCBI Taxonomy" id="2528407"/>
    <lineage>
        <taxon>Eukaryota</taxon>
        <taxon>Fungi</taxon>
        <taxon>Dikarya</taxon>
        <taxon>Ascomycota</taxon>
        <taxon>Pezizomycotina</taxon>
        <taxon>Orbiliomycetes</taxon>
        <taxon>Orbiliales</taxon>
        <taxon>Orbiliaceae</taxon>
        <taxon>Orbilia</taxon>
    </lineage>
</organism>
<name>A0AAV9XB51_9PEZI</name>
<keyword evidence="9" id="KW-1185">Reference proteome</keyword>
<dbReference type="EMBL" id="JAVHJO010000007">
    <property type="protein sequence ID" value="KAK6538999.1"/>
    <property type="molecule type" value="Genomic_DNA"/>
</dbReference>
<protein>
    <recommendedName>
        <fullName evidence="10">Exonuclease V</fullName>
    </recommendedName>
</protein>
<evidence type="ECO:0000256" key="7">
    <source>
        <dbReference type="SAM" id="MobiDB-lite"/>
    </source>
</evidence>
<comment type="cofactor">
    <cofactor evidence="1">
        <name>[4Fe-4S] cluster</name>
        <dbReference type="ChEBI" id="CHEBI:49883"/>
    </cofactor>
</comment>
<evidence type="ECO:0000256" key="6">
    <source>
        <dbReference type="ARBA" id="ARBA00022839"/>
    </source>
</evidence>
<comment type="similarity">
    <text evidence="2">Belongs to the EXO5 family.</text>
</comment>
<comment type="subunit">
    <text evidence="3">Monomer.</text>
</comment>
<proteinExistence type="inferred from homology"/>
<dbReference type="GO" id="GO:0045145">
    <property type="term" value="F:single-stranded DNA 5'-3' DNA exonuclease activity"/>
    <property type="evidence" value="ECO:0007669"/>
    <property type="project" value="InterPro"/>
</dbReference>
<dbReference type="GO" id="GO:0051539">
    <property type="term" value="F:4 iron, 4 sulfur cluster binding"/>
    <property type="evidence" value="ECO:0007669"/>
    <property type="project" value="UniProtKB-KW"/>
</dbReference>
<evidence type="ECO:0000256" key="4">
    <source>
        <dbReference type="ARBA" id="ARBA00022485"/>
    </source>
</evidence>
<evidence type="ECO:0000256" key="1">
    <source>
        <dbReference type="ARBA" id="ARBA00001966"/>
    </source>
</evidence>
<keyword evidence="4" id="KW-0004">4Fe-4S</keyword>
<dbReference type="PANTHER" id="PTHR14464">
    <property type="entry name" value="EXONUCLEASE V"/>
    <property type="match status" value="1"/>
</dbReference>
<reference evidence="8 9" key="1">
    <citation type="submission" date="2019-10" db="EMBL/GenBank/DDBJ databases">
        <authorList>
            <person name="Palmer J.M."/>
        </authorList>
    </citation>
    <scope>NUCLEOTIDE SEQUENCE [LARGE SCALE GENOMIC DNA]</scope>
    <source>
        <strain evidence="8 9">TWF694</strain>
    </source>
</reference>
<feature type="compositionally biased region" description="Low complexity" evidence="7">
    <location>
        <begin position="422"/>
        <end position="433"/>
    </location>
</feature>
<evidence type="ECO:0000313" key="8">
    <source>
        <dbReference type="EMBL" id="KAK6538999.1"/>
    </source>
</evidence>
<accession>A0AAV9XB51</accession>
<dbReference type="GO" id="GO:0005739">
    <property type="term" value="C:mitochondrion"/>
    <property type="evidence" value="ECO:0007669"/>
    <property type="project" value="TreeGrafter"/>
</dbReference>
<comment type="caution">
    <text evidence="8">The sequence shown here is derived from an EMBL/GenBank/DDBJ whole genome shotgun (WGS) entry which is preliminary data.</text>
</comment>
<keyword evidence="4" id="KW-0408">Iron</keyword>
<dbReference type="InterPro" id="IPR019190">
    <property type="entry name" value="EXOV"/>
</dbReference>
<dbReference type="GO" id="GO:0005634">
    <property type="term" value="C:nucleus"/>
    <property type="evidence" value="ECO:0007669"/>
    <property type="project" value="TreeGrafter"/>
</dbReference>
<evidence type="ECO:0000256" key="5">
    <source>
        <dbReference type="ARBA" id="ARBA00022722"/>
    </source>
</evidence>
<keyword evidence="6" id="KW-0269">Exonuclease</keyword>
<gene>
    <name evidence="8" type="ORF">TWF694_010547</name>
</gene>
<sequence>MSPGSHTLAASKPGRLVFRPFEPSAARPTATPHAPSDEKSARQSKSASNPPPAAGDDSYGIDFELDDDDAEAIELVFTEYTNTLNHHDKKGARQLEAQNLQSVARDQPTLTSLPSNKPRRHIEIVKEDKEVEKEEEEAASQEDYHDSFALDSLLDLEYDDAGLLAALVAKDMPRSQPKDCKQPQSANVYWTNSQDDHDGQEIDKQILWEHEQWLKNNSGSEAIWKDTDIIDDIKEAKDLNAAELEKEMKHNAAMEAGEPPPIEDAIPDTRSPLDRWRSRGGNSKLSVSDLLSNMWCEQQYHYTLLQGFKRRTAEMQAGTEIHRVMEEEVHTVVPVTVKTKHDKWGVRIWNMIQGMESLRTTGLTRELEVWGWIDGVFINGVIDEVRAKKFETEEPDKKENVKPEKIGDKEEEGEVSNAGNVTEAIITAATSTTEDNREVLATPKKKRGRPKKNPDPVSPEPVTPRQQSSILDFITPSPRTSRVKGQPAYVLDLKTRASSKIPEPGTSQSKSVHYQLMLYRLLLNDMIKVTPKSMVKKLCTHHNISADEPFSDDLIAELAGMENETEPGSDELDLLLENNSIEKLYKLYHKKLKETISTIAPQLTVVYRWQQDGRFLASAEYLADDEMLKEHVDSVIAWWKGQRETVGVGINEAWKCNRCDFADDCTWRANKVEEAMERMRSRRANMG</sequence>
<dbReference type="Pfam" id="PF09810">
    <property type="entry name" value="Exo5"/>
    <property type="match status" value="1"/>
</dbReference>
<keyword evidence="4" id="KW-0479">Metal-binding</keyword>